<feature type="domain" description="HAMP" evidence="5">
    <location>
        <begin position="351"/>
        <end position="403"/>
    </location>
</feature>
<dbReference type="PANTHER" id="PTHR44757:SF2">
    <property type="entry name" value="BIOFILM ARCHITECTURE MAINTENANCE PROTEIN MBAA"/>
    <property type="match status" value="1"/>
</dbReference>
<protein>
    <submittedName>
        <fullName evidence="7">GGDEF domain-containing protein</fullName>
    </submittedName>
</protein>
<evidence type="ECO:0000313" key="8">
    <source>
        <dbReference type="Proteomes" id="UP000186524"/>
    </source>
</evidence>
<dbReference type="Pfam" id="PF00672">
    <property type="entry name" value="HAMP"/>
    <property type="match status" value="1"/>
</dbReference>
<dbReference type="InterPro" id="IPR003660">
    <property type="entry name" value="HAMP_dom"/>
</dbReference>
<evidence type="ECO:0000256" key="1">
    <source>
        <dbReference type="ARBA" id="ARBA00004236"/>
    </source>
</evidence>
<dbReference type="PROSITE" id="PS50883">
    <property type="entry name" value="EAL"/>
    <property type="match status" value="1"/>
</dbReference>
<dbReference type="SUPFAM" id="SSF141868">
    <property type="entry name" value="EAL domain-like"/>
    <property type="match status" value="1"/>
</dbReference>
<sequence length="845" mass="96312">MSIKKKLPLIFTSLVLCILIANSTIHYIRSKNALLEHNEKEVALITKEIAYQVENTKEASLYVENIIGRELRTAALAIKKSLPPNHEDVTNEQLRTLADELMIAHITLLAQTEDDIVGVKSSDPHELNMSTKNWGYWYEAFQQLFALKPVTVSEGLVLPHYWSGPIEVAASNPNHIDKWGYYYDGTTNYIIDPYLRDSQVLEYEQQFGPGEVMDGFKGELEGVLELTVFNPKYFGQEKRVINKNGENFIRIADQPIWYGTYQYNNEQVDKKLIQKAIKTGETQTYIEKLNNKNIQKSLVPMGGNTEEPYVIGLTYDYSLTEEQLKDELLKHLLFSFLFSLIVLGASFVFSRSITKPIGYIVEQVNEIAAGKFGVNLVLNRKDELGHLAQNVNALSNSLQAYVADLKRSREVIKFQAYHDPLTDLPNRRYFQEKLNEKIDSVKKTDGTVGVLFLDIDRFKGVNDSLGHARGDQLIQLISKRINDFLSAENSILTRQGGDEFVILLCNVELAEMKRIAENIVAAIKQPYFIDGNEVNIGASCGISLYPEHTEDRETLMTCADVAMYAAKKQGGNQVIIYNEEINKVNKEKLVIEARLRKAIEQGGIDVYYQPKINARENVITGVEALLRWTDKELGFVSPEVFISVAEETGLIHSLWEFAMNQACSQVREWNTNRLHPLHLAVNFSAKQFLDPASMVQRVKNILSDCQLAPEYFEIEITESTLLYNLEETIEALREMQEYGVTISIDDFGTGYSSLTYLKTLPIDCLKIDRSFIQDITEDYHQSEIAETIINLARSLKLKVIAEGVEEEYQKEFLMKNECDHMQGYLFSKPLCKTDLETYLRQNDLT</sequence>
<dbReference type="AlphaFoldDB" id="A0A1Q5P2W5"/>
<proteinExistence type="predicted"/>
<evidence type="ECO:0000259" key="5">
    <source>
        <dbReference type="PROSITE" id="PS50885"/>
    </source>
</evidence>
<reference evidence="7 8" key="1">
    <citation type="submission" date="2016-12" db="EMBL/GenBank/DDBJ databases">
        <title>Domibacillus sp. SAOS 44 whole genome sequencing.</title>
        <authorList>
            <person name="Verma A."/>
            <person name="Krishnamurthi S."/>
        </authorList>
    </citation>
    <scope>NUCLEOTIDE SEQUENCE [LARGE SCALE GENOMIC DNA]</scope>
    <source>
        <strain evidence="7 8">SAOS 44</strain>
    </source>
</reference>
<organism evidence="7 8">
    <name type="scientific">Domibacillus mangrovi</name>
    <dbReference type="NCBI Taxonomy" id="1714354"/>
    <lineage>
        <taxon>Bacteria</taxon>
        <taxon>Bacillati</taxon>
        <taxon>Bacillota</taxon>
        <taxon>Bacilli</taxon>
        <taxon>Bacillales</taxon>
        <taxon>Bacillaceae</taxon>
        <taxon>Domibacillus</taxon>
    </lineage>
</organism>
<dbReference type="Gene3D" id="3.30.70.270">
    <property type="match status" value="1"/>
</dbReference>
<dbReference type="CDD" id="cd01949">
    <property type="entry name" value="GGDEF"/>
    <property type="match status" value="1"/>
</dbReference>
<comment type="subcellular location">
    <subcellularLocation>
        <location evidence="1">Cell membrane</location>
    </subcellularLocation>
</comment>
<dbReference type="SUPFAM" id="SSF55073">
    <property type="entry name" value="Nucleotide cyclase"/>
    <property type="match status" value="1"/>
</dbReference>
<dbReference type="InterPro" id="IPR029787">
    <property type="entry name" value="Nucleotide_cyclase"/>
</dbReference>
<dbReference type="PROSITE" id="PS50887">
    <property type="entry name" value="GGDEF"/>
    <property type="match status" value="1"/>
</dbReference>
<dbReference type="GO" id="GO:0007165">
    <property type="term" value="P:signal transduction"/>
    <property type="evidence" value="ECO:0007669"/>
    <property type="project" value="InterPro"/>
</dbReference>
<comment type="caution">
    <text evidence="7">The sequence shown here is derived from an EMBL/GenBank/DDBJ whole genome shotgun (WGS) entry which is preliminary data.</text>
</comment>
<dbReference type="Gene3D" id="3.20.20.450">
    <property type="entry name" value="EAL domain"/>
    <property type="match status" value="1"/>
</dbReference>
<dbReference type="FunFam" id="3.20.20.450:FF:000001">
    <property type="entry name" value="Cyclic di-GMP phosphodiesterase yahA"/>
    <property type="match status" value="1"/>
</dbReference>
<dbReference type="FunFam" id="3.30.70.270:FF:000001">
    <property type="entry name" value="Diguanylate cyclase domain protein"/>
    <property type="match status" value="1"/>
</dbReference>
<dbReference type="Pfam" id="PF00563">
    <property type="entry name" value="EAL"/>
    <property type="match status" value="1"/>
</dbReference>
<dbReference type="SUPFAM" id="SSF158472">
    <property type="entry name" value="HAMP domain-like"/>
    <property type="match status" value="1"/>
</dbReference>
<dbReference type="Pfam" id="PF00990">
    <property type="entry name" value="GGDEF"/>
    <property type="match status" value="1"/>
</dbReference>
<keyword evidence="2" id="KW-1003">Cell membrane</keyword>
<accession>A0A1Q5P2W5</accession>
<name>A0A1Q5P2W5_9BACI</name>
<dbReference type="InterPro" id="IPR052155">
    <property type="entry name" value="Biofilm_reg_signaling"/>
</dbReference>
<keyword evidence="8" id="KW-1185">Reference proteome</keyword>
<gene>
    <name evidence="7" type="ORF">BLL40_07555</name>
</gene>
<dbReference type="SMART" id="SM00052">
    <property type="entry name" value="EAL"/>
    <property type="match status" value="1"/>
</dbReference>
<evidence type="ECO:0000256" key="3">
    <source>
        <dbReference type="ARBA" id="ARBA00023136"/>
    </source>
</evidence>
<feature type="domain" description="EAL" evidence="4">
    <location>
        <begin position="588"/>
        <end position="843"/>
    </location>
</feature>
<dbReference type="NCBIfam" id="TIGR00254">
    <property type="entry name" value="GGDEF"/>
    <property type="match status" value="1"/>
</dbReference>
<dbReference type="PROSITE" id="PS50885">
    <property type="entry name" value="HAMP"/>
    <property type="match status" value="1"/>
</dbReference>
<evidence type="ECO:0000259" key="6">
    <source>
        <dbReference type="PROSITE" id="PS50887"/>
    </source>
</evidence>
<dbReference type="InterPro" id="IPR043128">
    <property type="entry name" value="Rev_trsase/Diguanyl_cyclase"/>
</dbReference>
<dbReference type="EMBL" id="MRWQ01000006">
    <property type="protein sequence ID" value="OKL36587.1"/>
    <property type="molecule type" value="Genomic_DNA"/>
</dbReference>
<dbReference type="InterPro" id="IPR035919">
    <property type="entry name" value="EAL_sf"/>
</dbReference>
<dbReference type="GO" id="GO:0005886">
    <property type="term" value="C:plasma membrane"/>
    <property type="evidence" value="ECO:0007669"/>
    <property type="project" value="UniProtKB-SubCell"/>
</dbReference>
<keyword evidence="3" id="KW-0472">Membrane</keyword>
<dbReference type="SMART" id="SM00304">
    <property type="entry name" value="HAMP"/>
    <property type="match status" value="1"/>
</dbReference>
<dbReference type="CDD" id="cd06225">
    <property type="entry name" value="HAMP"/>
    <property type="match status" value="1"/>
</dbReference>
<dbReference type="OrthoDB" id="9762141at2"/>
<dbReference type="STRING" id="1714354.BLL40_07555"/>
<feature type="domain" description="GGDEF" evidence="6">
    <location>
        <begin position="446"/>
        <end position="579"/>
    </location>
</feature>
<dbReference type="InterPro" id="IPR001633">
    <property type="entry name" value="EAL_dom"/>
</dbReference>
<dbReference type="SMART" id="SM00267">
    <property type="entry name" value="GGDEF"/>
    <property type="match status" value="1"/>
</dbReference>
<dbReference type="Proteomes" id="UP000186524">
    <property type="component" value="Unassembled WGS sequence"/>
</dbReference>
<evidence type="ECO:0000259" key="4">
    <source>
        <dbReference type="PROSITE" id="PS50883"/>
    </source>
</evidence>
<dbReference type="Gene3D" id="6.10.340.10">
    <property type="match status" value="1"/>
</dbReference>
<dbReference type="InterPro" id="IPR000160">
    <property type="entry name" value="GGDEF_dom"/>
</dbReference>
<evidence type="ECO:0000256" key="2">
    <source>
        <dbReference type="ARBA" id="ARBA00022475"/>
    </source>
</evidence>
<dbReference type="PANTHER" id="PTHR44757">
    <property type="entry name" value="DIGUANYLATE CYCLASE DGCP"/>
    <property type="match status" value="1"/>
</dbReference>
<dbReference type="CDD" id="cd01948">
    <property type="entry name" value="EAL"/>
    <property type="match status" value="1"/>
</dbReference>
<dbReference type="RefSeq" id="WP_073711312.1">
    <property type="nucleotide sequence ID" value="NZ_MRWQ01000006.1"/>
</dbReference>
<evidence type="ECO:0000313" key="7">
    <source>
        <dbReference type="EMBL" id="OKL36587.1"/>
    </source>
</evidence>